<sequence length="92" mass="10659">MEICIYLLSEKNPTKVDRNNKEQQCSLFEPNAFTISILQIQMLQISKSIRRLIKVSHDFSFKTASQLKFPPVQMGLNVWDCRTLGKDLAITR</sequence>
<protein>
    <submittedName>
        <fullName evidence="1">CLUMA_CG002049, isoform A</fullName>
    </submittedName>
</protein>
<name>A0A1J1HJR8_9DIPT</name>
<proteinExistence type="predicted"/>
<accession>A0A1J1HJR8</accession>
<evidence type="ECO:0000313" key="1">
    <source>
        <dbReference type="EMBL" id="CRK88269.1"/>
    </source>
</evidence>
<organism evidence="1 2">
    <name type="scientific">Clunio marinus</name>
    <dbReference type="NCBI Taxonomy" id="568069"/>
    <lineage>
        <taxon>Eukaryota</taxon>
        <taxon>Metazoa</taxon>
        <taxon>Ecdysozoa</taxon>
        <taxon>Arthropoda</taxon>
        <taxon>Hexapoda</taxon>
        <taxon>Insecta</taxon>
        <taxon>Pterygota</taxon>
        <taxon>Neoptera</taxon>
        <taxon>Endopterygota</taxon>
        <taxon>Diptera</taxon>
        <taxon>Nematocera</taxon>
        <taxon>Chironomoidea</taxon>
        <taxon>Chironomidae</taxon>
        <taxon>Clunio</taxon>
    </lineage>
</organism>
<dbReference type="EMBL" id="CVRI01000006">
    <property type="protein sequence ID" value="CRK88269.1"/>
    <property type="molecule type" value="Genomic_DNA"/>
</dbReference>
<keyword evidence="2" id="KW-1185">Reference proteome</keyword>
<reference evidence="1 2" key="1">
    <citation type="submission" date="2015-04" db="EMBL/GenBank/DDBJ databases">
        <authorList>
            <person name="Syromyatnikov M.Y."/>
            <person name="Popov V.N."/>
        </authorList>
    </citation>
    <scope>NUCLEOTIDE SEQUENCE [LARGE SCALE GENOMIC DNA]</scope>
</reference>
<gene>
    <name evidence="1" type="ORF">CLUMA_CG002049</name>
</gene>
<evidence type="ECO:0000313" key="2">
    <source>
        <dbReference type="Proteomes" id="UP000183832"/>
    </source>
</evidence>
<dbReference type="Proteomes" id="UP000183832">
    <property type="component" value="Unassembled WGS sequence"/>
</dbReference>
<dbReference type="AlphaFoldDB" id="A0A1J1HJR8"/>